<keyword evidence="3" id="KW-1185">Reference proteome</keyword>
<gene>
    <name evidence="2" type="ORF">Q7X28_14915</name>
</gene>
<comment type="caution">
    <text evidence="2">The sequence shown here is derived from an EMBL/GenBank/DDBJ whole genome shotgun (WGS) entry which is preliminary data.</text>
</comment>
<evidence type="ECO:0000313" key="3">
    <source>
        <dbReference type="Proteomes" id="UP001178281"/>
    </source>
</evidence>
<sequence>MPEGKNTPNDGAAGEPEDARYLSPTYLAHLVGKDAGATALELIEDTDARRELTTFAIRCGLALDAETWLGDLPAIPAVVAHHLGQQPTRADVARWSAETGEIDPHEIGAELEQAAERLSADKREQARARRELSRQSNGTVRLTTAFSFWTVAALDTPEAERAVAEFWRSNRLAWRSRGATKRYERYEVTASELRDCGVPVATIAEMPPMSGDDMDRAVREVALARETDRREQRREAERLEAEHAAADVAIPPRIDLATYEPSPTPWVVESLLAQGAVLGLFAERKAGKTTVVRELVRAAVDGEKFLGRFGVTLADGARVVVLDTEMPIDTLHREYSRAGVVSLDRLDLRSLRGAERSLDARTDAVRDRWRREIAPGSLIVVDCIYTLFGALGVSENSDEVVTVLAGLRSLATECEAAGMVLVHHLGKDADKGARGHSSLEGFPDAIARIELEGSLAPDTPRTFSALGRDGVAVDRGLLTLGDDHRLTLGVDPKHERIAAQRVGDDDAVLALIVAHPRSSLRSLTDLSKATNGLSRRRVQAALARLDNTRQIENQGTPKNAEWVATPGCDPFGSPLSLVPGNGSE</sequence>
<reference evidence="2" key="1">
    <citation type="submission" date="2023-08" db="EMBL/GenBank/DDBJ databases">
        <title>The draft genome of Tsukamurella strandjordii strain 050030.</title>
        <authorList>
            <person name="Zhao F."/>
            <person name="Feng Y."/>
            <person name="Zong Z."/>
        </authorList>
    </citation>
    <scope>NUCLEOTIDE SEQUENCE</scope>
    <source>
        <strain evidence="2">050030</strain>
    </source>
</reference>
<dbReference type="InterPro" id="IPR027417">
    <property type="entry name" value="P-loop_NTPase"/>
</dbReference>
<feature type="coiled-coil region" evidence="1">
    <location>
        <begin position="222"/>
        <end position="249"/>
    </location>
</feature>
<accession>A0AA90SHU1</accession>
<organism evidence="2 3">
    <name type="scientific">Tsukamurella strandjordii</name>
    <dbReference type="NCBI Taxonomy" id="147577"/>
    <lineage>
        <taxon>Bacteria</taxon>
        <taxon>Bacillati</taxon>
        <taxon>Actinomycetota</taxon>
        <taxon>Actinomycetes</taxon>
        <taxon>Mycobacteriales</taxon>
        <taxon>Tsukamurellaceae</taxon>
        <taxon>Tsukamurella</taxon>
    </lineage>
</organism>
<evidence type="ECO:0000256" key="1">
    <source>
        <dbReference type="SAM" id="Coils"/>
    </source>
</evidence>
<dbReference type="Proteomes" id="UP001178281">
    <property type="component" value="Unassembled WGS sequence"/>
</dbReference>
<dbReference type="Pfam" id="PF13481">
    <property type="entry name" value="AAA_25"/>
    <property type="match status" value="1"/>
</dbReference>
<protein>
    <submittedName>
        <fullName evidence="2">AAA family ATPase</fullName>
    </submittedName>
</protein>
<dbReference type="Gene3D" id="3.40.50.300">
    <property type="entry name" value="P-loop containing nucleotide triphosphate hydrolases"/>
    <property type="match status" value="1"/>
</dbReference>
<name>A0AA90SHU1_9ACTN</name>
<evidence type="ECO:0000313" key="2">
    <source>
        <dbReference type="EMBL" id="MDP0399219.1"/>
    </source>
</evidence>
<dbReference type="RefSeq" id="WP_305111928.1">
    <property type="nucleotide sequence ID" value="NZ_JAUTIX010000005.1"/>
</dbReference>
<keyword evidence="1" id="KW-0175">Coiled coil</keyword>
<dbReference type="SUPFAM" id="SSF52540">
    <property type="entry name" value="P-loop containing nucleoside triphosphate hydrolases"/>
    <property type="match status" value="1"/>
</dbReference>
<dbReference type="EMBL" id="JAUTIX010000005">
    <property type="protein sequence ID" value="MDP0399219.1"/>
    <property type="molecule type" value="Genomic_DNA"/>
</dbReference>
<proteinExistence type="predicted"/>
<dbReference type="AlphaFoldDB" id="A0AA90SHU1"/>